<feature type="compositionally biased region" description="Basic and acidic residues" evidence="1">
    <location>
        <begin position="66"/>
        <end position="120"/>
    </location>
</feature>
<feature type="compositionally biased region" description="Acidic residues" evidence="1">
    <location>
        <begin position="236"/>
        <end position="249"/>
    </location>
</feature>
<dbReference type="InterPro" id="IPR024596">
    <property type="entry name" value="RNApol_su_b/EpuA"/>
</dbReference>
<accession>A0A2T6C2K5</accession>
<feature type="region of interest" description="Disordered" evidence="1">
    <location>
        <begin position="1"/>
        <end position="307"/>
    </location>
</feature>
<gene>
    <name evidence="3" type="ORF">C8P63_105133</name>
</gene>
<feature type="compositionally biased region" description="Basic and acidic residues" evidence="1">
    <location>
        <begin position="32"/>
        <end position="59"/>
    </location>
</feature>
<dbReference type="AlphaFoldDB" id="A0A2T6C2K5"/>
<feature type="compositionally biased region" description="Basic and acidic residues" evidence="1">
    <location>
        <begin position="1"/>
        <end position="25"/>
    </location>
</feature>
<feature type="compositionally biased region" description="Basic and acidic residues" evidence="1">
    <location>
        <begin position="127"/>
        <end position="144"/>
    </location>
</feature>
<keyword evidence="3" id="KW-0804">Transcription</keyword>
<proteinExistence type="predicted"/>
<evidence type="ECO:0000256" key="2">
    <source>
        <dbReference type="SAM" id="Phobius"/>
    </source>
</evidence>
<keyword evidence="2" id="KW-0812">Transmembrane</keyword>
<keyword evidence="2" id="KW-1133">Transmembrane helix</keyword>
<sequence length="366" mass="40855">MQQKEEKRNRVSEQEQSRESNERVENQSGDLPEDRTHFKPSSEEAVPKEEVRDPVPKGEPEEDPLPETKKKQLENRRSSDSGEFLRDKRETSDQGKTERDQERKSAPPKETSHSVEKETEPATPGKRPPESEGKQSRHREKDALGDTPEPADPPQSGESSEDVPLSMTEERRVNPPTSETDKEKDPDPSPKEKRSPSADRDKPAEKEKPVSPGAENPNEWEERLNRDWGIGSPPGETEDGDNAVLEDNDSGFPKKGGETYRKPAGVLKWRKNGSLPEEVVPPGEPDSGAGERVKADGDPARQTEKKGRLSPTARRVLMLLFVWIPLLSVAALAGGVLIGYSVIGNDPAKDVFTRELWQHLYDLIYG</sequence>
<keyword evidence="3" id="KW-0240">DNA-directed RNA polymerase</keyword>
<feature type="transmembrane region" description="Helical" evidence="2">
    <location>
        <begin position="316"/>
        <end position="343"/>
    </location>
</feature>
<name>A0A2T6C2K5_9BACL</name>
<comment type="caution">
    <text evidence="3">The sequence shown here is derived from an EMBL/GenBank/DDBJ whole genome shotgun (WGS) entry which is preliminary data.</text>
</comment>
<dbReference type="EMBL" id="QBKR01000005">
    <property type="protein sequence ID" value="PTX62538.1"/>
    <property type="molecule type" value="Genomic_DNA"/>
</dbReference>
<dbReference type="RefSeq" id="WP_170109514.1">
    <property type="nucleotide sequence ID" value="NZ_QBKR01000005.1"/>
</dbReference>
<protein>
    <submittedName>
        <fullName evidence="3">DNA-directed RNA polymerase subunit beta</fullName>
    </submittedName>
</protein>
<reference evidence="3 4" key="1">
    <citation type="submission" date="2018-04" db="EMBL/GenBank/DDBJ databases">
        <title>Genomic Encyclopedia of Archaeal and Bacterial Type Strains, Phase II (KMG-II): from individual species to whole genera.</title>
        <authorList>
            <person name="Goeker M."/>
        </authorList>
    </citation>
    <scope>NUCLEOTIDE SEQUENCE [LARGE SCALE GENOMIC DNA]</scope>
    <source>
        <strain evidence="3 4">DSM 45787</strain>
    </source>
</reference>
<dbReference type="GO" id="GO:0000428">
    <property type="term" value="C:DNA-directed RNA polymerase complex"/>
    <property type="evidence" value="ECO:0007669"/>
    <property type="project" value="UniProtKB-KW"/>
</dbReference>
<organism evidence="3 4">
    <name type="scientific">Melghirimyces profundicolus</name>
    <dbReference type="NCBI Taxonomy" id="1242148"/>
    <lineage>
        <taxon>Bacteria</taxon>
        <taxon>Bacillati</taxon>
        <taxon>Bacillota</taxon>
        <taxon>Bacilli</taxon>
        <taxon>Bacillales</taxon>
        <taxon>Thermoactinomycetaceae</taxon>
        <taxon>Melghirimyces</taxon>
    </lineage>
</organism>
<keyword evidence="2" id="KW-0472">Membrane</keyword>
<evidence type="ECO:0000313" key="3">
    <source>
        <dbReference type="EMBL" id="PTX62538.1"/>
    </source>
</evidence>
<feature type="compositionally biased region" description="Basic and acidic residues" evidence="1">
    <location>
        <begin position="289"/>
        <end position="307"/>
    </location>
</feature>
<evidence type="ECO:0000256" key="1">
    <source>
        <dbReference type="SAM" id="MobiDB-lite"/>
    </source>
</evidence>
<feature type="compositionally biased region" description="Basic and acidic residues" evidence="1">
    <location>
        <begin position="168"/>
        <end position="209"/>
    </location>
</feature>
<dbReference type="Proteomes" id="UP000244240">
    <property type="component" value="Unassembled WGS sequence"/>
</dbReference>
<evidence type="ECO:0000313" key="4">
    <source>
        <dbReference type="Proteomes" id="UP000244240"/>
    </source>
</evidence>
<keyword evidence="4" id="KW-1185">Reference proteome</keyword>
<dbReference type="Pfam" id="PF11772">
    <property type="entry name" value="EpuA"/>
    <property type="match status" value="1"/>
</dbReference>